<dbReference type="GO" id="GO:0070847">
    <property type="term" value="C:core mediator complex"/>
    <property type="evidence" value="ECO:0007669"/>
    <property type="project" value="TreeGrafter"/>
</dbReference>
<evidence type="ECO:0000256" key="1">
    <source>
        <dbReference type="ARBA" id="ARBA00004123"/>
    </source>
</evidence>
<dbReference type="GO" id="GO:0006357">
    <property type="term" value="P:regulation of transcription by RNA polymerase II"/>
    <property type="evidence" value="ECO:0007669"/>
    <property type="project" value="InterPro"/>
</dbReference>
<accession>A0A7J7DTU0</accession>
<dbReference type="PANTHER" id="PTHR13321:SF2">
    <property type="entry name" value="MEDIATOR OF RNA POLYMERASE II TRANSCRIPTION SUBUNIT 18"/>
    <property type="match status" value="1"/>
</dbReference>
<evidence type="ECO:0000256" key="5">
    <source>
        <dbReference type="ARBA" id="ARBA00023242"/>
    </source>
</evidence>
<sequence length="217" mass="23165">MECVVQGIIETSHVEALEILLQGLCGVRRESLRIHELCLKSGPNLGHVSSDVRLLCDLEQAEPIWTVKHIGGAMRGAGADQISVLVRSMVESKVSKNALRLFYALGYKLDHELLRVGFAFHFKRGAQITVTVSSINKMPKLHATDEAVPVTPGIQLIEVTAPALPENYTEVAAAMSSFCEYLAPLVHLSKPGVSTGVVPTAHAAAASLMSDGGGTTL</sequence>
<keyword evidence="5" id="KW-0539">Nucleus</keyword>
<name>A0A7J7DTU0_TRIWF</name>
<comment type="similarity">
    <text evidence="2">Belongs to the Mediator complex subunit 18 family.</text>
</comment>
<evidence type="ECO:0000256" key="4">
    <source>
        <dbReference type="ARBA" id="ARBA00023163"/>
    </source>
</evidence>
<evidence type="ECO:0000313" key="6">
    <source>
        <dbReference type="EMBL" id="KAF5749785.1"/>
    </source>
</evidence>
<dbReference type="GO" id="GO:0006369">
    <property type="term" value="P:termination of RNA polymerase II transcription"/>
    <property type="evidence" value="ECO:0007669"/>
    <property type="project" value="TreeGrafter"/>
</dbReference>
<dbReference type="OrthoDB" id="2015832at2759"/>
<dbReference type="InParanoid" id="A0A7J7DTU0"/>
<dbReference type="PANTHER" id="PTHR13321">
    <property type="entry name" value="MEDIATOR OF RNA POLYMERASE II TRANSCRIPTION, SUBUNIT 18"/>
    <property type="match status" value="1"/>
</dbReference>
<reference evidence="6 7" key="1">
    <citation type="journal article" date="2020" name="Nat. Commun.">
        <title>Genome of Tripterygium wilfordii and identification of cytochrome P450 involved in triptolide biosynthesis.</title>
        <authorList>
            <person name="Tu L."/>
            <person name="Su P."/>
            <person name="Zhang Z."/>
            <person name="Gao L."/>
            <person name="Wang J."/>
            <person name="Hu T."/>
            <person name="Zhou J."/>
            <person name="Zhang Y."/>
            <person name="Zhao Y."/>
            <person name="Liu Y."/>
            <person name="Song Y."/>
            <person name="Tong Y."/>
            <person name="Lu Y."/>
            <person name="Yang J."/>
            <person name="Xu C."/>
            <person name="Jia M."/>
            <person name="Peters R.J."/>
            <person name="Huang L."/>
            <person name="Gao W."/>
        </authorList>
    </citation>
    <scope>NUCLEOTIDE SEQUENCE [LARGE SCALE GENOMIC DNA]</scope>
    <source>
        <strain evidence="7">cv. XIE 37</strain>
        <tissue evidence="6">Leaf</tissue>
    </source>
</reference>
<dbReference type="GO" id="GO:0003712">
    <property type="term" value="F:transcription coregulator activity"/>
    <property type="evidence" value="ECO:0007669"/>
    <property type="project" value="InterPro"/>
</dbReference>
<dbReference type="FunCoup" id="A0A7J7DTU0">
    <property type="interactions" value="2742"/>
</dbReference>
<dbReference type="FunFam" id="2.40.320.10:FF:000004">
    <property type="entry name" value="Mediator of RNA polymerase II transcription subunit 18"/>
    <property type="match status" value="1"/>
</dbReference>
<organism evidence="6 7">
    <name type="scientific">Tripterygium wilfordii</name>
    <name type="common">Thunder God vine</name>
    <dbReference type="NCBI Taxonomy" id="458696"/>
    <lineage>
        <taxon>Eukaryota</taxon>
        <taxon>Viridiplantae</taxon>
        <taxon>Streptophyta</taxon>
        <taxon>Embryophyta</taxon>
        <taxon>Tracheophyta</taxon>
        <taxon>Spermatophyta</taxon>
        <taxon>Magnoliopsida</taxon>
        <taxon>eudicotyledons</taxon>
        <taxon>Gunneridae</taxon>
        <taxon>Pentapetalae</taxon>
        <taxon>rosids</taxon>
        <taxon>fabids</taxon>
        <taxon>Celastrales</taxon>
        <taxon>Celastraceae</taxon>
        <taxon>Tripterygium</taxon>
    </lineage>
</organism>
<dbReference type="InterPro" id="IPR019095">
    <property type="entry name" value="Mediator_Med18"/>
</dbReference>
<protein>
    <submittedName>
        <fullName evidence="6">Mediator of RNA polymerase II transcription subunit 18</fullName>
    </submittedName>
</protein>
<keyword evidence="4" id="KW-0804">Transcription</keyword>
<keyword evidence="7" id="KW-1185">Reference proteome</keyword>
<gene>
    <name evidence="6" type="ORF">HS088_TW03G00110</name>
</gene>
<proteinExistence type="inferred from homology"/>
<evidence type="ECO:0000256" key="3">
    <source>
        <dbReference type="ARBA" id="ARBA00023015"/>
    </source>
</evidence>
<comment type="subcellular location">
    <subcellularLocation>
        <location evidence="1">Nucleus</location>
    </subcellularLocation>
</comment>
<dbReference type="Gene3D" id="2.40.320.10">
    <property type="entry name" value="Hypothetical Protein Pfu-838710-001"/>
    <property type="match status" value="1"/>
</dbReference>
<dbReference type="Proteomes" id="UP000593562">
    <property type="component" value="Unassembled WGS sequence"/>
</dbReference>
<dbReference type="AlphaFoldDB" id="A0A7J7DTU0"/>
<dbReference type="GO" id="GO:0016592">
    <property type="term" value="C:mediator complex"/>
    <property type="evidence" value="ECO:0007669"/>
    <property type="project" value="InterPro"/>
</dbReference>
<keyword evidence="3" id="KW-0805">Transcription regulation</keyword>
<evidence type="ECO:0000256" key="2">
    <source>
        <dbReference type="ARBA" id="ARBA00009814"/>
    </source>
</evidence>
<dbReference type="EMBL" id="JAAARO010000003">
    <property type="protein sequence ID" value="KAF5749785.1"/>
    <property type="molecule type" value="Genomic_DNA"/>
</dbReference>
<evidence type="ECO:0000313" key="7">
    <source>
        <dbReference type="Proteomes" id="UP000593562"/>
    </source>
</evidence>
<comment type="caution">
    <text evidence="6">The sequence shown here is derived from an EMBL/GenBank/DDBJ whole genome shotgun (WGS) entry which is preliminary data.</text>
</comment>